<reference evidence="4 5" key="1">
    <citation type="submission" date="2023-10" db="EMBL/GenBank/DDBJ databases">
        <title>Genomes of two closely related lineages of the louse Polyplax serrata with different host specificities.</title>
        <authorList>
            <person name="Martinu J."/>
            <person name="Tarabai H."/>
            <person name="Stefka J."/>
            <person name="Hypsa V."/>
        </authorList>
    </citation>
    <scope>NUCLEOTIDE SEQUENCE [LARGE SCALE GENOMIC DNA]</scope>
    <source>
        <strain evidence="4">HR10_N</strain>
    </source>
</reference>
<dbReference type="InterPro" id="IPR052100">
    <property type="entry name" value="SV-ATPase_mito-regulator"/>
</dbReference>
<dbReference type="Gene3D" id="3.90.180.10">
    <property type="entry name" value="Medium-chain alcohol dehydrogenases, catalytic domain"/>
    <property type="match status" value="1"/>
</dbReference>
<feature type="domain" description="Enoyl reductase (ER)" evidence="3">
    <location>
        <begin position="3"/>
        <end position="205"/>
    </location>
</feature>
<gene>
    <name evidence="4" type="ORF">RUM43_004735</name>
</gene>
<feature type="compositionally biased region" description="Low complexity" evidence="2">
    <location>
        <begin position="244"/>
        <end position="253"/>
    </location>
</feature>
<dbReference type="Proteomes" id="UP001372834">
    <property type="component" value="Unassembled WGS sequence"/>
</dbReference>
<dbReference type="SMART" id="SM00829">
    <property type="entry name" value="PKS_ER"/>
    <property type="match status" value="1"/>
</dbReference>
<dbReference type="AlphaFoldDB" id="A0AAN8SB67"/>
<dbReference type="SUPFAM" id="SSF51735">
    <property type="entry name" value="NAD(P)-binding Rossmann-fold domains"/>
    <property type="match status" value="1"/>
</dbReference>
<evidence type="ECO:0000313" key="4">
    <source>
        <dbReference type="EMBL" id="KAK6643230.1"/>
    </source>
</evidence>
<feature type="region of interest" description="Disordered" evidence="2">
    <location>
        <begin position="209"/>
        <end position="262"/>
    </location>
</feature>
<evidence type="ECO:0000313" key="5">
    <source>
        <dbReference type="Proteomes" id="UP001372834"/>
    </source>
</evidence>
<dbReference type="InterPro" id="IPR036291">
    <property type="entry name" value="NAD(P)-bd_dom_sf"/>
</dbReference>
<feature type="compositionally biased region" description="Basic and acidic residues" evidence="2">
    <location>
        <begin position="225"/>
        <end position="237"/>
    </location>
</feature>
<dbReference type="PANTHER" id="PTHR44054">
    <property type="entry name" value="SYNAPTIC VESICLE MEMBRANE PROTEIN VAT-1 HOMOLOG-LIKE"/>
    <property type="match status" value="1"/>
</dbReference>
<dbReference type="GO" id="GO:0016491">
    <property type="term" value="F:oxidoreductase activity"/>
    <property type="evidence" value="ECO:0007669"/>
    <property type="project" value="UniProtKB-KW"/>
</dbReference>
<organism evidence="4 5">
    <name type="scientific">Polyplax serrata</name>
    <name type="common">Common mouse louse</name>
    <dbReference type="NCBI Taxonomy" id="468196"/>
    <lineage>
        <taxon>Eukaryota</taxon>
        <taxon>Metazoa</taxon>
        <taxon>Ecdysozoa</taxon>
        <taxon>Arthropoda</taxon>
        <taxon>Hexapoda</taxon>
        <taxon>Insecta</taxon>
        <taxon>Pterygota</taxon>
        <taxon>Neoptera</taxon>
        <taxon>Paraneoptera</taxon>
        <taxon>Psocodea</taxon>
        <taxon>Troctomorpha</taxon>
        <taxon>Phthiraptera</taxon>
        <taxon>Anoplura</taxon>
        <taxon>Polyplacidae</taxon>
        <taxon>Polyplax</taxon>
    </lineage>
</organism>
<keyword evidence="1" id="KW-0560">Oxidoreductase</keyword>
<protein>
    <recommendedName>
        <fullName evidence="3">Enoyl reductase (ER) domain-containing protein</fullName>
    </recommendedName>
</protein>
<dbReference type="Pfam" id="PF13602">
    <property type="entry name" value="ADH_zinc_N_2"/>
    <property type="match status" value="1"/>
</dbReference>
<name>A0AAN8SB67_POLSC</name>
<dbReference type="EMBL" id="JAWJWE010000002">
    <property type="protein sequence ID" value="KAK6643230.1"/>
    <property type="molecule type" value="Genomic_DNA"/>
</dbReference>
<dbReference type="InterPro" id="IPR020843">
    <property type="entry name" value="ER"/>
</dbReference>
<evidence type="ECO:0000256" key="2">
    <source>
        <dbReference type="SAM" id="MobiDB-lite"/>
    </source>
</evidence>
<comment type="caution">
    <text evidence="4">The sequence shown here is derived from an EMBL/GenBank/DDBJ whole genome shotgun (WGS) entry which is preliminary data.</text>
</comment>
<dbReference type="Gene3D" id="3.40.50.720">
    <property type="entry name" value="NAD(P)-binding Rossmann-like Domain"/>
    <property type="match status" value="1"/>
</dbReference>
<evidence type="ECO:0000259" key="3">
    <source>
        <dbReference type="SMART" id="SM00829"/>
    </source>
</evidence>
<evidence type="ECO:0000256" key="1">
    <source>
        <dbReference type="ARBA" id="ARBA00023002"/>
    </source>
</evidence>
<accession>A0AAN8SB67</accession>
<sequence>MCGSLQSPTRSEKDECKREVGQSVVQLCRTMENVKIFGVASKGKHEALKESIDHLLERGTDYVGEVRKVSPEGIDVIFDCNCGDECNRGYNLLKPMGKYILFGSSNYVTGETKSFFNAAKSWWQVGKISPIKLFYENKNIGGLNLRHLLYHQDGAAYVREIVNKVFDLWKQQKIKPVVDSSWALEDVSEAMQKLHDRKNIGKLVLDLALEPKPKPPTPVKGKKGNSIDKEDKKKEEEGANGVADQQQQQPQDDGVAKENNAS</sequence>
<proteinExistence type="predicted"/>
<dbReference type="PANTHER" id="PTHR44054:SF2">
    <property type="entry name" value="SYNAPTIC VESICLE MEMBRANE PROTEIN VAT-1 HOMOLOG-LIKE"/>
    <property type="match status" value="1"/>
</dbReference>